<evidence type="ECO:0000313" key="2">
    <source>
        <dbReference type="EMBL" id="MBK1833719.1"/>
    </source>
</evidence>
<dbReference type="AlphaFoldDB" id="A0A934VKJ8"/>
<dbReference type="EMBL" id="JAENIO010000012">
    <property type="protein sequence ID" value="MBK1833719.1"/>
    <property type="molecule type" value="Genomic_DNA"/>
</dbReference>
<protein>
    <submittedName>
        <fullName evidence="2">Uncharacterized protein</fullName>
    </submittedName>
</protein>
<gene>
    <name evidence="2" type="ORF">JIN78_06555</name>
</gene>
<sequence length="269" mass="29310">MSENRGKEKKPWIWKAAIVALPAGLGLSAAIAVWLKVSRGPENGMLGLDYAAAELNIANLRDAAGKADDLIGVRDFDTPEGQRRMRMVTSFISGSVGPNNLGYALASDSGVTRSGRIWKNYWIDSREEEGPGTVVVWAVYSDDDQSGSVAALLALSEWIRGREFEHRIRVAWVRDEESLLPVTSDLAERKVEIQLQVTDLGHGSQGVMLLGGETANESESAIYQFTGKEGVASGTDWKLTAAWESYEAQVRELCERVSELAGEKVVLAP</sequence>
<feature type="transmembrane region" description="Helical" evidence="1">
    <location>
        <begin position="12"/>
        <end position="35"/>
    </location>
</feature>
<keyword evidence="1" id="KW-0472">Membrane</keyword>
<dbReference type="Proteomes" id="UP000604083">
    <property type="component" value="Unassembled WGS sequence"/>
</dbReference>
<keyword evidence="3" id="KW-1185">Reference proteome</keyword>
<evidence type="ECO:0000256" key="1">
    <source>
        <dbReference type="SAM" id="Phobius"/>
    </source>
</evidence>
<dbReference type="RefSeq" id="WP_200391154.1">
    <property type="nucleotide sequence ID" value="NZ_JAENIO010000012.1"/>
</dbReference>
<keyword evidence="1" id="KW-0812">Transmembrane</keyword>
<evidence type="ECO:0000313" key="3">
    <source>
        <dbReference type="Proteomes" id="UP000604083"/>
    </source>
</evidence>
<accession>A0A934VKJ8</accession>
<reference evidence="2" key="1">
    <citation type="submission" date="2021-01" db="EMBL/GenBank/DDBJ databases">
        <title>Modified the classification status of verrucomicrobia.</title>
        <authorList>
            <person name="Feng X."/>
        </authorList>
    </citation>
    <scope>NUCLEOTIDE SEQUENCE</scope>
    <source>
        <strain evidence="2">KCTC 12986</strain>
    </source>
</reference>
<comment type="caution">
    <text evidence="2">The sequence shown here is derived from an EMBL/GenBank/DDBJ whole genome shotgun (WGS) entry which is preliminary data.</text>
</comment>
<organism evidence="2 3">
    <name type="scientific">Roseibacillus ishigakijimensis</name>
    <dbReference type="NCBI Taxonomy" id="454146"/>
    <lineage>
        <taxon>Bacteria</taxon>
        <taxon>Pseudomonadati</taxon>
        <taxon>Verrucomicrobiota</taxon>
        <taxon>Verrucomicrobiia</taxon>
        <taxon>Verrucomicrobiales</taxon>
        <taxon>Verrucomicrobiaceae</taxon>
        <taxon>Roseibacillus</taxon>
    </lineage>
</organism>
<proteinExistence type="predicted"/>
<keyword evidence="1" id="KW-1133">Transmembrane helix</keyword>
<name>A0A934VKJ8_9BACT</name>